<proteinExistence type="predicted"/>
<feature type="compositionally biased region" description="Pro residues" evidence="7">
    <location>
        <begin position="15"/>
        <end position="32"/>
    </location>
</feature>
<evidence type="ECO:0000256" key="4">
    <source>
        <dbReference type="ARBA" id="ARBA00022833"/>
    </source>
</evidence>
<dbReference type="Proteomes" id="UP000032141">
    <property type="component" value="Chromosome C8"/>
</dbReference>
<feature type="domain" description="C3H1-type" evidence="8">
    <location>
        <begin position="1601"/>
        <end position="1628"/>
    </location>
</feature>
<feature type="domain" description="C3H1-type" evidence="8">
    <location>
        <begin position="1574"/>
        <end position="1600"/>
    </location>
</feature>
<feature type="region of interest" description="Disordered" evidence="7">
    <location>
        <begin position="1120"/>
        <end position="1149"/>
    </location>
</feature>
<name>A0A0D3DQT0_BRAOL</name>
<feature type="region of interest" description="Disordered" evidence="7">
    <location>
        <begin position="219"/>
        <end position="241"/>
    </location>
</feature>
<feature type="compositionally biased region" description="Basic and acidic residues" evidence="7">
    <location>
        <begin position="219"/>
        <end position="233"/>
    </location>
</feature>
<keyword evidence="5" id="KW-0238">DNA-binding</keyword>
<feature type="compositionally biased region" description="Basic and acidic residues" evidence="7">
    <location>
        <begin position="792"/>
        <end position="806"/>
    </location>
</feature>
<evidence type="ECO:0000259" key="8">
    <source>
        <dbReference type="PROSITE" id="PS50103"/>
    </source>
</evidence>
<feature type="compositionally biased region" description="Polar residues" evidence="7">
    <location>
        <begin position="1120"/>
        <end position="1147"/>
    </location>
</feature>
<dbReference type="HOGENOM" id="CLU_001506_0_0_1"/>
<evidence type="ECO:0000256" key="7">
    <source>
        <dbReference type="SAM" id="MobiDB-lite"/>
    </source>
</evidence>
<feature type="region of interest" description="Disordered" evidence="7">
    <location>
        <begin position="1440"/>
        <end position="1466"/>
    </location>
</feature>
<keyword evidence="3 6" id="KW-0863">Zinc-finger</keyword>
<reference evidence="9" key="2">
    <citation type="submission" date="2015-03" db="UniProtKB">
        <authorList>
            <consortium name="EnsemblPlants"/>
        </authorList>
    </citation>
    <scope>IDENTIFICATION</scope>
</reference>
<feature type="zinc finger region" description="C3H1-type" evidence="6">
    <location>
        <begin position="1519"/>
        <end position="1548"/>
    </location>
</feature>
<organism evidence="9 10">
    <name type="scientific">Brassica oleracea var. oleracea</name>
    <dbReference type="NCBI Taxonomy" id="109376"/>
    <lineage>
        <taxon>Eukaryota</taxon>
        <taxon>Viridiplantae</taxon>
        <taxon>Streptophyta</taxon>
        <taxon>Embryophyta</taxon>
        <taxon>Tracheophyta</taxon>
        <taxon>Spermatophyta</taxon>
        <taxon>Magnoliopsida</taxon>
        <taxon>eudicotyledons</taxon>
        <taxon>Gunneridae</taxon>
        <taxon>Pentapetalae</taxon>
        <taxon>rosids</taxon>
        <taxon>malvids</taxon>
        <taxon>Brassicales</taxon>
        <taxon>Brassicaceae</taxon>
        <taxon>Brassiceae</taxon>
        <taxon>Brassica</taxon>
    </lineage>
</organism>
<feature type="region of interest" description="Disordered" evidence="7">
    <location>
        <begin position="1385"/>
        <end position="1424"/>
    </location>
</feature>
<dbReference type="GeneID" id="106312331"/>
<feature type="region of interest" description="Disordered" evidence="7">
    <location>
        <begin position="1"/>
        <end position="79"/>
    </location>
</feature>
<reference evidence="9 10" key="1">
    <citation type="journal article" date="2014" name="Genome Biol.">
        <title>Transcriptome and methylome profiling reveals relics of genome dominance in the mesopolyploid Brassica oleracea.</title>
        <authorList>
            <person name="Parkin I.A."/>
            <person name="Koh C."/>
            <person name="Tang H."/>
            <person name="Robinson S.J."/>
            <person name="Kagale S."/>
            <person name="Clarke W.E."/>
            <person name="Town C.D."/>
            <person name="Nixon J."/>
            <person name="Krishnakumar V."/>
            <person name="Bidwell S.L."/>
            <person name="Denoeud F."/>
            <person name="Belcram H."/>
            <person name="Links M.G."/>
            <person name="Just J."/>
            <person name="Clarke C."/>
            <person name="Bender T."/>
            <person name="Huebert T."/>
            <person name="Mason A.S."/>
            <person name="Pires J.C."/>
            <person name="Barker G."/>
            <person name="Moore J."/>
            <person name="Walley P.G."/>
            <person name="Manoli S."/>
            <person name="Batley J."/>
            <person name="Edwards D."/>
            <person name="Nelson M.N."/>
            <person name="Wang X."/>
            <person name="Paterson A.H."/>
            <person name="King G."/>
            <person name="Bancroft I."/>
            <person name="Chalhoub B."/>
            <person name="Sharpe A.G."/>
        </authorList>
    </citation>
    <scope>NUCLEOTIDE SEQUENCE</scope>
    <source>
        <strain evidence="9 10">cv. TO1000</strain>
    </source>
</reference>
<evidence type="ECO:0000313" key="10">
    <source>
        <dbReference type="Proteomes" id="UP000032141"/>
    </source>
</evidence>
<feature type="region of interest" description="Disordered" evidence="7">
    <location>
        <begin position="321"/>
        <end position="357"/>
    </location>
</feature>
<feature type="compositionally biased region" description="Basic residues" evidence="7">
    <location>
        <begin position="1644"/>
        <end position="1660"/>
    </location>
</feature>
<feature type="zinc finger region" description="C3H1-type" evidence="6">
    <location>
        <begin position="1574"/>
        <end position="1600"/>
    </location>
</feature>
<dbReference type="GO" id="GO:0005634">
    <property type="term" value="C:nucleus"/>
    <property type="evidence" value="ECO:0007669"/>
    <property type="project" value="UniProtKB-ARBA"/>
</dbReference>
<feature type="region of interest" description="Disordered" evidence="7">
    <location>
        <begin position="792"/>
        <end position="813"/>
    </location>
</feature>
<dbReference type="OMA" id="LCANETC"/>
<dbReference type="OrthoDB" id="3247158at2759"/>
<protein>
    <recommendedName>
        <fullName evidence="8">C3H1-type domain-containing protein</fullName>
    </recommendedName>
</protein>
<dbReference type="FunFam" id="4.10.1000.10:FF:000022">
    <property type="entry name" value="Zinc finger CCCH domain-containing protein 7"/>
    <property type="match status" value="1"/>
</dbReference>
<feature type="compositionally biased region" description="Low complexity" evidence="7">
    <location>
        <begin position="65"/>
        <end position="78"/>
    </location>
</feature>
<evidence type="ECO:0000256" key="3">
    <source>
        <dbReference type="ARBA" id="ARBA00022771"/>
    </source>
</evidence>
<evidence type="ECO:0000256" key="6">
    <source>
        <dbReference type="PROSITE-ProRule" id="PRU00723"/>
    </source>
</evidence>
<feature type="compositionally biased region" description="Polar residues" evidence="7">
    <location>
        <begin position="1411"/>
        <end position="1421"/>
    </location>
</feature>
<dbReference type="KEGG" id="boe:106312331"/>
<feature type="region of interest" description="Disordered" evidence="7">
    <location>
        <begin position="1637"/>
        <end position="1676"/>
    </location>
</feature>
<feature type="region of interest" description="Disordered" evidence="7">
    <location>
        <begin position="525"/>
        <end position="560"/>
    </location>
</feature>
<keyword evidence="10" id="KW-1185">Reference proteome</keyword>
<keyword evidence="2" id="KW-0677">Repeat</keyword>
<feature type="zinc finger region" description="C3H1-type" evidence="6">
    <location>
        <begin position="1601"/>
        <end position="1628"/>
    </location>
</feature>
<feature type="compositionally biased region" description="Basic and acidic residues" evidence="7">
    <location>
        <begin position="342"/>
        <end position="351"/>
    </location>
</feature>
<keyword evidence="4 6" id="KW-0862">Zinc</keyword>
<dbReference type="PROSITE" id="PS50103">
    <property type="entry name" value="ZF_C3H1"/>
    <property type="match status" value="3"/>
</dbReference>
<evidence type="ECO:0000256" key="2">
    <source>
        <dbReference type="ARBA" id="ARBA00022737"/>
    </source>
</evidence>
<sequence length="1750" mass="192435">MDSSHYNPSYGQWNPPLPLLPPPPVPPPPPPPRESHPDSPNFYVPSSQNGEQRLHYLPLKPAVNQPSPYYSQQQPPQQHLQCIPEKYSYESQKVSQPLSFKKSRDISQSAGVGYSDRRLDSWTVDAAQGRRDSSGVGINRGLDGGSWSRDEFRNLGHLRKESGAARIDGNYQDRGQLKAECFRGLDDGHRSLSSRVGYSSEGARNLRWNEARRRDEYYHLDRGRREGSNDSKRTPGKLTQKKSALLRLETPRSHLNGRENARNRCSYSGRRFNSNSFKCKEHFGYSDRGLVENQRGRTSVNLDVSFQSNRLVAKSVASPASAGIHPCRSVTPRSSKAGRALVPDKSEKASVTEENGNQSILKSHEDLLDRTGTGCKALLPKGMEMEDNVKKKTNTSPKKLLISWSTVADLSGVSEARIRFAGSVRSQPCEDVDMDCLPSTNLSVMDVNAEDDSKGINKNVDSLSLENDSRGLPKCPVSSASLEIPNVSTELANANNNVSGDLANAHSSTVCTFTNTMVNPLVENENGNREESMETTARNSAAEMADNRDSDKGEKACAKDTSSSLAKVDVKESSIVLPVERTDGCSGSGESGLAMAVPSDVCTENVSAERLVSDEDLGIASHYPAEIPSVDQLSGSTIRGLEVCLPEPDVSLSKGITDGSVECLVQRDVRQKDSTFCNSLPGSPPLVTKTNLAVGINGMSAYETVTNAESGLLESQPCSTVSDAFGTVWNLAVNKNLDEDPSRASSCLVSDSPVIPCHISPLVAVTEQIQNKTSIQANYSDSRDGIMHEENNCAEKPDVDTQDEKTYPSGGTLNYKTRGTDIVAVTGGSVFPSQSLSSSPRRSFRQIRSEIHVAATVDETCKDKPKPKHSGGTIKYRTGGTNIFAFSGDSVPCGSLSNPPRLYRQIRSEVHVASMVDDTSTCKEKAKPSGGTSKCRTPEADVTSDVGGQEKYSLNRVKTDIFDGEVWSSVVNVSGAEILGDSGVPLSRSHSNGKDHVISVRDRDSQSKTSLSSWYDVENMEKKSNYSAQKRFSRALPFVSGPKKDANPSNKCHTWHRKFDTSASPLVAVKPLSPTLITQPKFPIVTAQSSSSYVRKGNSLLRKPSYGSLVKTGEIITLERQSNPSSDSSTSKVSNAIVTSSGKSPLSYSRDHLISGLPESIMDSATSEEANVAHSGGDASKTSDTLIQTYYASDCQQKRNHPKLDSSNLKRTVYVKRKANQLIPTSDGYFKRSKNQLVRTSASCVSHSPDDALDSQAATTMVSKRSSSAAFSHSAVTRPYKRSKFSLVWTQNDPQSRLRTSHMRYQRILPQLVPWKRVTYWRRLMKSVSGSALRNSSFSKSSQKLSMMRKRHTVYTRSTNGYSLRKSKVLSLGGSHLKWSKSIERDSRKANQEATLTAAEFSKKESEKHSGQSTTRMTSRNHLTRERVFRIGSLRYKMDSSRRTLQRISDDDSPCSGPTENGKGAERPFIPKRLVIGNEEYVRVGNGNELVRDPKKRTRALANEKVRWSLHNVRLRSAKKKKKYCQFFTRFGKCSKDDGKCPYVHDPSKIAVCTKFLNGLCANETCKLTHKVIPARMPDCSYFLQGLCNNDACPYRHVHVNPSAAICDGFLKGYCSDGDECRKKHSYTCPVFEATGSCSQGSKCKLHHPKNQSKGRKRKRPAEPSERNSRGRYFGSRHKVFSESEPMVVDRRPTNSADFGIEEGLDFIFLGATEYEAGDNSDLAGEESVSSASEEPVSVYNLIRPVALMQ</sequence>
<keyword evidence="1 6" id="KW-0479">Metal-binding</keyword>
<evidence type="ECO:0000256" key="5">
    <source>
        <dbReference type="ARBA" id="ARBA00023125"/>
    </source>
</evidence>
<feature type="region of interest" description="Disordered" evidence="7">
    <location>
        <begin position="921"/>
        <end position="945"/>
    </location>
</feature>
<dbReference type="PANTHER" id="PTHR46156">
    <property type="entry name" value="CCCH ZINGC FINGER"/>
    <property type="match status" value="1"/>
</dbReference>
<dbReference type="GO" id="GO:0008270">
    <property type="term" value="F:zinc ion binding"/>
    <property type="evidence" value="ECO:0007669"/>
    <property type="project" value="UniProtKB-KW"/>
</dbReference>
<feature type="domain" description="C3H1-type" evidence="8">
    <location>
        <begin position="1519"/>
        <end position="1548"/>
    </location>
</feature>
<dbReference type="SMART" id="SM00356">
    <property type="entry name" value="ZnF_C3H1"/>
    <property type="match status" value="5"/>
</dbReference>
<dbReference type="InterPro" id="IPR000571">
    <property type="entry name" value="Znf_CCCH"/>
</dbReference>
<feature type="compositionally biased region" description="Basic and acidic residues" evidence="7">
    <location>
        <begin position="545"/>
        <end position="558"/>
    </location>
</feature>
<dbReference type="Gene3D" id="4.10.1000.10">
    <property type="entry name" value="Zinc finger, CCCH-type"/>
    <property type="match status" value="2"/>
</dbReference>
<feature type="compositionally biased region" description="Basic and acidic residues" evidence="7">
    <location>
        <begin position="1401"/>
        <end position="1410"/>
    </location>
</feature>
<feature type="compositionally biased region" description="Polar residues" evidence="7">
    <location>
        <begin position="1"/>
        <end position="12"/>
    </location>
</feature>
<dbReference type="eggNOG" id="KOG1492">
    <property type="taxonomic scope" value="Eukaryota"/>
</dbReference>
<accession>A0A0D3DQT0</accession>
<dbReference type="EnsemblPlants" id="Bo8g070930.1">
    <property type="protein sequence ID" value="Bo8g070930.1"/>
    <property type="gene ID" value="Bo8g070930"/>
</dbReference>
<evidence type="ECO:0000256" key="1">
    <source>
        <dbReference type="ARBA" id="ARBA00022723"/>
    </source>
</evidence>
<dbReference type="GO" id="GO:0003677">
    <property type="term" value="F:DNA binding"/>
    <property type="evidence" value="ECO:0007669"/>
    <property type="project" value="UniProtKB-KW"/>
</dbReference>
<dbReference type="FunFam" id="4.10.1000.10:FF:000008">
    <property type="entry name" value="zinc finger CCCH domain-containing protein 3"/>
    <property type="match status" value="1"/>
</dbReference>
<dbReference type="PANTHER" id="PTHR46156:SF1">
    <property type="entry name" value="ZINC FINGER CCCH DOMAIN-CONTAINING PROTEIN 3"/>
    <property type="match status" value="1"/>
</dbReference>
<dbReference type="Gramene" id="Bo8g070930.1">
    <property type="protein sequence ID" value="Bo8g070930.1"/>
    <property type="gene ID" value="Bo8g070930"/>
</dbReference>
<dbReference type="RefSeq" id="XP_013605268.1">
    <property type="nucleotide sequence ID" value="XM_013749814.1"/>
</dbReference>
<dbReference type="STRING" id="109376.A0A0D3DQT0"/>
<evidence type="ECO:0000313" key="9">
    <source>
        <dbReference type="EnsemblPlants" id="Bo8g070930.1"/>
    </source>
</evidence>